<dbReference type="EMBL" id="BARU01030297">
    <property type="protein sequence ID" value="GAH62519.1"/>
    <property type="molecule type" value="Genomic_DNA"/>
</dbReference>
<comment type="caution">
    <text evidence="1">The sequence shown here is derived from an EMBL/GenBank/DDBJ whole genome shotgun (WGS) entry which is preliminary data.</text>
</comment>
<proteinExistence type="predicted"/>
<feature type="non-terminal residue" evidence="1">
    <location>
        <position position="72"/>
    </location>
</feature>
<sequence length="72" mass="8730">MRSDLEFALNAGDYYTPDWWEGEQYYIQMLVEKIDLKTLFEPMCRKFHIPIATGSGWQSMRQRAEYGRRFKE</sequence>
<gene>
    <name evidence="1" type="ORF">S03H2_48099</name>
</gene>
<organism evidence="1">
    <name type="scientific">marine sediment metagenome</name>
    <dbReference type="NCBI Taxonomy" id="412755"/>
    <lineage>
        <taxon>unclassified sequences</taxon>
        <taxon>metagenomes</taxon>
        <taxon>ecological metagenomes</taxon>
    </lineage>
</organism>
<dbReference type="AlphaFoldDB" id="X1I8V7"/>
<name>X1I8V7_9ZZZZ</name>
<protein>
    <submittedName>
        <fullName evidence="1">Uncharacterized protein</fullName>
    </submittedName>
</protein>
<reference evidence="1" key="1">
    <citation type="journal article" date="2014" name="Front. Microbiol.">
        <title>High frequency of phylogenetically diverse reductive dehalogenase-homologous genes in deep subseafloor sedimentary metagenomes.</title>
        <authorList>
            <person name="Kawai M."/>
            <person name="Futagami T."/>
            <person name="Toyoda A."/>
            <person name="Takaki Y."/>
            <person name="Nishi S."/>
            <person name="Hori S."/>
            <person name="Arai W."/>
            <person name="Tsubouchi T."/>
            <person name="Morono Y."/>
            <person name="Uchiyama I."/>
            <person name="Ito T."/>
            <person name="Fujiyama A."/>
            <person name="Inagaki F."/>
            <person name="Takami H."/>
        </authorList>
    </citation>
    <scope>NUCLEOTIDE SEQUENCE</scope>
    <source>
        <strain evidence="1">Expedition CK06-06</strain>
    </source>
</reference>
<accession>X1I8V7</accession>
<evidence type="ECO:0000313" key="1">
    <source>
        <dbReference type="EMBL" id="GAH62519.1"/>
    </source>
</evidence>